<feature type="domain" description="TauD/TfdA-like" evidence="2">
    <location>
        <begin position="55"/>
        <end position="341"/>
    </location>
</feature>
<dbReference type="SUPFAM" id="SSF51197">
    <property type="entry name" value="Clavaminate synthase-like"/>
    <property type="match status" value="1"/>
</dbReference>
<dbReference type="GO" id="GO:0016491">
    <property type="term" value="F:oxidoreductase activity"/>
    <property type="evidence" value="ECO:0007669"/>
    <property type="project" value="UniProtKB-KW"/>
</dbReference>
<evidence type="ECO:0000259" key="2">
    <source>
        <dbReference type="Pfam" id="PF02668"/>
    </source>
</evidence>
<accession>A0AAV2DXH6</accession>
<dbReference type="Proteomes" id="UP001497516">
    <property type="component" value="Chromosome 3"/>
</dbReference>
<dbReference type="PANTHER" id="PTHR10696:SF21">
    <property type="entry name" value="TAUD_TFDA-LIKE DOMAIN-CONTAINING PROTEIN"/>
    <property type="match status" value="1"/>
</dbReference>
<evidence type="ECO:0000256" key="1">
    <source>
        <dbReference type="ARBA" id="ARBA00023002"/>
    </source>
</evidence>
<dbReference type="AlphaFoldDB" id="A0AAV2DXH6"/>
<dbReference type="InterPro" id="IPR003819">
    <property type="entry name" value="TauD/TfdA-like"/>
</dbReference>
<evidence type="ECO:0000313" key="4">
    <source>
        <dbReference type="Proteomes" id="UP001497516"/>
    </source>
</evidence>
<reference evidence="3 4" key="1">
    <citation type="submission" date="2024-04" db="EMBL/GenBank/DDBJ databases">
        <authorList>
            <person name="Fracassetti M."/>
        </authorList>
    </citation>
    <scope>NUCLEOTIDE SEQUENCE [LARGE SCALE GENOMIC DNA]</scope>
</reference>
<keyword evidence="1" id="KW-0560">Oxidoreductase</keyword>
<dbReference type="FunFam" id="3.60.130.10:FF:000006">
    <property type="entry name" value="Clavaminate synthase-like protein At3g21360"/>
    <property type="match status" value="1"/>
</dbReference>
<dbReference type="InterPro" id="IPR050411">
    <property type="entry name" value="AlphaKG_dependent_hydroxylases"/>
</dbReference>
<dbReference type="PANTHER" id="PTHR10696">
    <property type="entry name" value="GAMMA-BUTYROBETAINE HYDROXYLASE-RELATED"/>
    <property type="match status" value="1"/>
</dbReference>
<gene>
    <name evidence="3" type="ORF">LTRI10_LOCUS19880</name>
</gene>
<protein>
    <recommendedName>
        <fullName evidence="2">TauD/TfdA-like domain-containing protein</fullName>
    </recommendedName>
</protein>
<name>A0AAV2DXH6_9ROSI</name>
<proteinExistence type="predicted"/>
<sequence>MKQENRETTAKQLPKTKMAKANLFQEIQIPNQKRLPNSPPFPSVLAPDSTLMPSLSDFISAIESQKPRLESLLHETGAILFRGFPLSTASQFNQVVEAFGFPDYPYVGGGASRTKVVGRVFTANESPPDQKIPFHHEMAHVPEFPTKLMFFCEVEPRSGGETPIVLSHMVYERMKEKYPEFVDKLEEEGLLSNRILAEEDDPSSAIGRGWKSIFSTNDKHVAHERAAKLGMKLEWIDDGSLARTTVGPMPAIKYDKSRDRKVWFNGMVPSYTAFGDERNDPTKTIAFGNGDPLPGDVVYGCLRIMEEESVAIPWQKGDILLIDNSAVLHARKLFTPPRRVLAALCK</sequence>
<dbReference type="EMBL" id="OZ034816">
    <property type="protein sequence ID" value="CAL1378285.1"/>
    <property type="molecule type" value="Genomic_DNA"/>
</dbReference>
<dbReference type="Pfam" id="PF02668">
    <property type="entry name" value="TauD"/>
    <property type="match status" value="1"/>
</dbReference>
<evidence type="ECO:0000313" key="3">
    <source>
        <dbReference type="EMBL" id="CAL1378285.1"/>
    </source>
</evidence>
<dbReference type="InterPro" id="IPR042098">
    <property type="entry name" value="TauD-like_sf"/>
</dbReference>
<organism evidence="3 4">
    <name type="scientific">Linum trigynum</name>
    <dbReference type="NCBI Taxonomy" id="586398"/>
    <lineage>
        <taxon>Eukaryota</taxon>
        <taxon>Viridiplantae</taxon>
        <taxon>Streptophyta</taxon>
        <taxon>Embryophyta</taxon>
        <taxon>Tracheophyta</taxon>
        <taxon>Spermatophyta</taxon>
        <taxon>Magnoliopsida</taxon>
        <taxon>eudicotyledons</taxon>
        <taxon>Gunneridae</taxon>
        <taxon>Pentapetalae</taxon>
        <taxon>rosids</taxon>
        <taxon>fabids</taxon>
        <taxon>Malpighiales</taxon>
        <taxon>Linaceae</taxon>
        <taxon>Linum</taxon>
    </lineage>
</organism>
<keyword evidence="4" id="KW-1185">Reference proteome</keyword>
<dbReference type="Gene3D" id="3.60.130.10">
    <property type="entry name" value="Clavaminate synthase-like"/>
    <property type="match status" value="1"/>
</dbReference>